<reference evidence="1" key="1">
    <citation type="submission" date="2023-03" db="EMBL/GenBank/DDBJ databases">
        <authorList>
            <person name="Julca I."/>
        </authorList>
    </citation>
    <scope>NUCLEOTIDE SEQUENCE</scope>
</reference>
<sequence length="106" mass="12122">MKMKLLEIPTINGSEYVSGGLISRRCDIYSYGIMLMEVFTRKKPSNEMFTGDFNLKTWVNNAMSADSILGVIDTNLLTRTEEMENHEGVVMCFPNHRGIFMCFRIA</sequence>
<protein>
    <submittedName>
        <fullName evidence="1">OLC1v1025104C1</fullName>
    </submittedName>
</protein>
<dbReference type="AlphaFoldDB" id="A0AAV1C7A9"/>
<dbReference type="InterPro" id="IPR052451">
    <property type="entry name" value="Ser/Thr_kinase-like"/>
</dbReference>
<dbReference type="PANTHER" id="PTHR48008">
    <property type="entry name" value="LEUCINE-RICH REPEAT RECEPTOR-LIKE PROTEIN KINASE IMK3-RELATED"/>
    <property type="match status" value="1"/>
</dbReference>
<keyword evidence="2" id="KW-1185">Reference proteome</keyword>
<accession>A0AAV1C7A9</accession>
<gene>
    <name evidence="1" type="ORF">OLC1_LOCUS2522</name>
</gene>
<evidence type="ECO:0000313" key="2">
    <source>
        <dbReference type="Proteomes" id="UP001161247"/>
    </source>
</evidence>
<proteinExistence type="predicted"/>
<dbReference type="Gene3D" id="1.10.510.10">
    <property type="entry name" value="Transferase(Phosphotransferase) domain 1"/>
    <property type="match status" value="1"/>
</dbReference>
<dbReference type="PANTHER" id="PTHR48008:SF14">
    <property type="entry name" value="PROTEIN KINASE DOMAIN-CONTAINING PROTEIN"/>
    <property type="match status" value="1"/>
</dbReference>
<organism evidence="1 2">
    <name type="scientific">Oldenlandia corymbosa var. corymbosa</name>
    <dbReference type="NCBI Taxonomy" id="529605"/>
    <lineage>
        <taxon>Eukaryota</taxon>
        <taxon>Viridiplantae</taxon>
        <taxon>Streptophyta</taxon>
        <taxon>Embryophyta</taxon>
        <taxon>Tracheophyta</taxon>
        <taxon>Spermatophyta</taxon>
        <taxon>Magnoliopsida</taxon>
        <taxon>eudicotyledons</taxon>
        <taxon>Gunneridae</taxon>
        <taxon>Pentapetalae</taxon>
        <taxon>asterids</taxon>
        <taxon>lamiids</taxon>
        <taxon>Gentianales</taxon>
        <taxon>Rubiaceae</taxon>
        <taxon>Rubioideae</taxon>
        <taxon>Spermacoceae</taxon>
        <taxon>Hedyotis-Oldenlandia complex</taxon>
        <taxon>Oldenlandia</taxon>
    </lineage>
</organism>
<dbReference type="Proteomes" id="UP001161247">
    <property type="component" value="Chromosome 1"/>
</dbReference>
<dbReference type="InterPro" id="IPR011009">
    <property type="entry name" value="Kinase-like_dom_sf"/>
</dbReference>
<name>A0AAV1C7A9_OLDCO</name>
<dbReference type="SUPFAM" id="SSF56112">
    <property type="entry name" value="Protein kinase-like (PK-like)"/>
    <property type="match status" value="1"/>
</dbReference>
<evidence type="ECO:0000313" key="1">
    <source>
        <dbReference type="EMBL" id="CAI9090347.1"/>
    </source>
</evidence>
<dbReference type="EMBL" id="OX459118">
    <property type="protein sequence ID" value="CAI9090347.1"/>
    <property type="molecule type" value="Genomic_DNA"/>
</dbReference>